<name>A0A7G2JV00_9VIRU</name>
<organism evidence="1 2">
    <name type="scientific">Haloterrigena jeotgali icosahedral virus 1</name>
    <dbReference type="NCBI Taxonomy" id="2766528"/>
    <lineage>
        <taxon>Viruses</taxon>
        <taxon>Singelaviria</taxon>
        <taxon>Helvetiavirae</taxon>
        <taxon>Dividoviricota</taxon>
        <taxon>Laserviricetes</taxon>
        <taxon>Halopanivirales</taxon>
        <taxon>Simuloviridae</taxon>
        <taxon>Yingchengvirus</taxon>
        <taxon>Yingchengvirus koreaense</taxon>
        <taxon>Yingchengvirus HJIV1</taxon>
    </lineage>
</organism>
<dbReference type="EMBL" id="BK013338">
    <property type="protein sequence ID" value="DAC85289.1"/>
    <property type="molecule type" value="Genomic_DNA"/>
</dbReference>
<keyword evidence="2" id="KW-1185">Reference proteome</keyword>
<accession>A0A7G2JV00</accession>
<gene>
    <name evidence="1" type="ORF">HJIV1gp11</name>
</gene>
<protein>
    <submittedName>
        <fullName evidence="1">Uncharacterized protein</fullName>
    </submittedName>
</protein>
<evidence type="ECO:0000313" key="2">
    <source>
        <dbReference type="Proteomes" id="UP000516087"/>
    </source>
</evidence>
<sequence length="217" mass="23831">MARLLDDSLIDRPVQRRPDDALPPRVLSLPVQMRLLVERTDELRAGSRTGLLLQPLERLETDLAAFLSVTGLSRPPVGQRVLEAVVTTRVDARLLVVVDGVASSDVVVATIVVDARLLVDIVLEALLAEPALIRMVCWVRWRRSDDAIDVPPCDCATPDVFALEGIGALEQSEIVEDCPPRHVVLEGIDYLRGRYNGVRMPSHGLLDSVESVAHTPQ</sequence>
<evidence type="ECO:0000313" key="1">
    <source>
        <dbReference type="EMBL" id="DAC85289.1"/>
    </source>
</evidence>
<proteinExistence type="predicted"/>
<reference evidence="1 2" key="1">
    <citation type="journal article" date="2020" name="J. Virol.">
        <title>ORF4 of the Temperate Archaeal Virus SNJ1 Governs the Lysis-Lysogeny Switch and Superinfection Immunity.</title>
        <authorList>
            <person name="Chen B."/>
            <person name="Chen Z."/>
            <person name="Wang Y."/>
            <person name="Gong H."/>
            <person name="Sima L."/>
            <person name="Wang J."/>
            <person name="Ouyang S."/>
            <person name="Gan W."/>
            <person name="Krupovic M."/>
            <person name="Chen X."/>
            <person name="Du S."/>
        </authorList>
    </citation>
    <scope>NUCLEOTIDE SEQUENCE [LARGE SCALE GENOMIC DNA]</scope>
    <source>
        <strain evidence="1">A29</strain>
    </source>
</reference>
<dbReference type="Proteomes" id="UP000516087">
    <property type="component" value="Segment"/>
</dbReference>